<dbReference type="OrthoDB" id="2904555at2759"/>
<name>A0A9P5YSC9_9AGAR</name>
<evidence type="ECO:0000313" key="1">
    <source>
        <dbReference type="EMBL" id="KAF9474642.1"/>
    </source>
</evidence>
<feature type="non-terminal residue" evidence="1">
    <location>
        <position position="1"/>
    </location>
</feature>
<protein>
    <recommendedName>
        <fullName evidence="3">Transposase</fullName>
    </recommendedName>
</protein>
<sequence>KKPGKGLSDRLVEEIVKFAGGNLMFSGPMFLEGVGYGAKIGRRMDADLYVSILEDELQQSLEYYNKKPEDVIFQQDNNPKHKSKKA</sequence>
<dbReference type="Proteomes" id="UP000807469">
    <property type="component" value="Unassembled WGS sequence"/>
</dbReference>
<evidence type="ECO:0008006" key="3">
    <source>
        <dbReference type="Google" id="ProtNLM"/>
    </source>
</evidence>
<dbReference type="Gene3D" id="3.30.420.10">
    <property type="entry name" value="Ribonuclease H-like superfamily/Ribonuclease H"/>
    <property type="match status" value="1"/>
</dbReference>
<comment type="caution">
    <text evidence="1">The sequence shown here is derived from an EMBL/GenBank/DDBJ whole genome shotgun (WGS) entry which is preliminary data.</text>
</comment>
<evidence type="ECO:0000313" key="2">
    <source>
        <dbReference type="Proteomes" id="UP000807469"/>
    </source>
</evidence>
<proteinExistence type="predicted"/>
<dbReference type="EMBL" id="MU155369">
    <property type="protein sequence ID" value="KAF9474642.1"/>
    <property type="molecule type" value="Genomic_DNA"/>
</dbReference>
<dbReference type="GO" id="GO:0003676">
    <property type="term" value="F:nucleic acid binding"/>
    <property type="evidence" value="ECO:0007669"/>
    <property type="project" value="InterPro"/>
</dbReference>
<organism evidence="1 2">
    <name type="scientific">Pholiota conissans</name>
    <dbReference type="NCBI Taxonomy" id="109636"/>
    <lineage>
        <taxon>Eukaryota</taxon>
        <taxon>Fungi</taxon>
        <taxon>Dikarya</taxon>
        <taxon>Basidiomycota</taxon>
        <taxon>Agaricomycotina</taxon>
        <taxon>Agaricomycetes</taxon>
        <taxon>Agaricomycetidae</taxon>
        <taxon>Agaricales</taxon>
        <taxon>Agaricineae</taxon>
        <taxon>Strophariaceae</taxon>
        <taxon>Pholiota</taxon>
    </lineage>
</organism>
<reference evidence="1" key="1">
    <citation type="submission" date="2020-11" db="EMBL/GenBank/DDBJ databases">
        <authorList>
            <consortium name="DOE Joint Genome Institute"/>
            <person name="Ahrendt S."/>
            <person name="Riley R."/>
            <person name="Andreopoulos W."/>
            <person name="Labutti K."/>
            <person name="Pangilinan J."/>
            <person name="Ruiz-Duenas F.J."/>
            <person name="Barrasa J.M."/>
            <person name="Sanchez-Garcia M."/>
            <person name="Camarero S."/>
            <person name="Miyauchi S."/>
            <person name="Serrano A."/>
            <person name="Linde D."/>
            <person name="Babiker R."/>
            <person name="Drula E."/>
            <person name="Ayuso-Fernandez I."/>
            <person name="Pacheco R."/>
            <person name="Padilla G."/>
            <person name="Ferreira P."/>
            <person name="Barriuso J."/>
            <person name="Kellner H."/>
            <person name="Castanera R."/>
            <person name="Alfaro M."/>
            <person name="Ramirez L."/>
            <person name="Pisabarro A.G."/>
            <person name="Kuo A."/>
            <person name="Tritt A."/>
            <person name="Lipzen A."/>
            <person name="He G."/>
            <person name="Yan M."/>
            <person name="Ng V."/>
            <person name="Cullen D."/>
            <person name="Martin F."/>
            <person name="Rosso M.-N."/>
            <person name="Henrissat B."/>
            <person name="Hibbett D."/>
            <person name="Martinez A.T."/>
            <person name="Grigoriev I.V."/>
        </authorList>
    </citation>
    <scope>NUCLEOTIDE SEQUENCE</scope>
    <source>
        <strain evidence="1">CIRM-BRFM 674</strain>
    </source>
</reference>
<keyword evidence="2" id="KW-1185">Reference proteome</keyword>
<feature type="non-terminal residue" evidence="1">
    <location>
        <position position="86"/>
    </location>
</feature>
<accession>A0A9P5YSC9</accession>
<dbReference type="InterPro" id="IPR036397">
    <property type="entry name" value="RNaseH_sf"/>
</dbReference>
<gene>
    <name evidence="1" type="ORF">BDN70DRAFT_774347</name>
</gene>
<dbReference type="AlphaFoldDB" id="A0A9P5YSC9"/>